<evidence type="ECO:0000313" key="2">
    <source>
        <dbReference type="EMBL" id="RED54052.1"/>
    </source>
</evidence>
<dbReference type="EMBL" id="QRDW01000001">
    <property type="protein sequence ID" value="RED54052.1"/>
    <property type="molecule type" value="Genomic_DNA"/>
</dbReference>
<comment type="caution">
    <text evidence="2">The sequence shown here is derived from an EMBL/GenBank/DDBJ whole genome shotgun (WGS) entry which is preliminary data.</text>
</comment>
<name>A0A3D9HX20_9PROT</name>
<dbReference type="AlphaFoldDB" id="A0A3D9HX20"/>
<dbReference type="RefSeq" id="WP_181905178.1">
    <property type="nucleotide sequence ID" value="NZ_QRDW01000001.1"/>
</dbReference>
<dbReference type="Proteomes" id="UP000256845">
    <property type="component" value="Unassembled WGS sequence"/>
</dbReference>
<proteinExistence type="predicted"/>
<keyword evidence="3" id="KW-1185">Reference proteome</keyword>
<protein>
    <submittedName>
        <fullName evidence="2">Uncharacterized protein</fullName>
    </submittedName>
</protein>
<reference evidence="2 3" key="1">
    <citation type="submission" date="2018-07" db="EMBL/GenBank/DDBJ databases">
        <title>Genomic Encyclopedia of Type Strains, Phase III (KMG-III): the genomes of soil and plant-associated and newly described type strains.</title>
        <authorList>
            <person name="Whitman W."/>
        </authorList>
    </citation>
    <scope>NUCLEOTIDE SEQUENCE [LARGE SCALE GENOMIC DNA]</scope>
    <source>
        <strain evidence="2 3">CECT 8488</strain>
    </source>
</reference>
<organism evidence="2 3">
    <name type="scientific">Aestuariispira insulae</name>
    <dbReference type="NCBI Taxonomy" id="1461337"/>
    <lineage>
        <taxon>Bacteria</taxon>
        <taxon>Pseudomonadati</taxon>
        <taxon>Pseudomonadota</taxon>
        <taxon>Alphaproteobacteria</taxon>
        <taxon>Rhodospirillales</taxon>
        <taxon>Kiloniellaceae</taxon>
        <taxon>Aestuariispira</taxon>
    </lineage>
</organism>
<feature type="region of interest" description="Disordered" evidence="1">
    <location>
        <begin position="66"/>
        <end position="92"/>
    </location>
</feature>
<accession>A0A3D9HX20</accession>
<sequence>MSETNDYQKLAIRLLDLWQEQMTLVAQDPEYQVIFKNWQDRFNSFATADGPSFPFPGQGLTYERNSTAFQQPAGAGKENGAPPPTAASNSRDDTLRELARTLEMLNQRLDRLEQRDDPSKPSGSG</sequence>
<evidence type="ECO:0000313" key="3">
    <source>
        <dbReference type="Proteomes" id="UP000256845"/>
    </source>
</evidence>
<evidence type="ECO:0000256" key="1">
    <source>
        <dbReference type="SAM" id="MobiDB-lite"/>
    </source>
</evidence>
<gene>
    <name evidence="2" type="ORF">DFP90_101853</name>
</gene>